<evidence type="ECO:0008006" key="4">
    <source>
        <dbReference type="Google" id="ProtNLM"/>
    </source>
</evidence>
<evidence type="ECO:0000313" key="2">
    <source>
        <dbReference type="EMBL" id="OGY66204.1"/>
    </source>
</evidence>
<dbReference type="STRING" id="1798406.A3A04_02325"/>
<dbReference type="AlphaFoldDB" id="A0A1G1ZNN2"/>
<keyword evidence="1" id="KW-0472">Membrane</keyword>
<dbReference type="Proteomes" id="UP000178517">
    <property type="component" value="Unassembled WGS sequence"/>
</dbReference>
<dbReference type="EMBL" id="MHJI01000009">
    <property type="protein sequence ID" value="OGY66204.1"/>
    <property type="molecule type" value="Genomic_DNA"/>
</dbReference>
<comment type="caution">
    <text evidence="2">The sequence shown here is derived from an EMBL/GenBank/DDBJ whole genome shotgun (WGS) entry which is preliminary data.</text>
</comment>
<proteinExistence type="predicted"/>
<evidence type="ECO:0000256" key="1">
    <source>
        <dbReference type="SAM" id="Phobius"/>
    </source>
</evidence>
<accession>A0A1G1ZNN2</accession>
<reference evidence="2 3" key="1">
    <citation type="journal article" date="2016" name="Nat. Commun.">
        <title>Thousands of microbial genomes shed light on interconnected biogeochemical processes in an aquifer system.</title>
        <authorList>
            <person name="Anantharaman K."/>
            <person name="Brown C.T."/>
            <person name="Hug L.A."/>
            <person name="Sharon I."/>
            <person name="Castelle C.J."/>
            <person name="Probst A.J."/>
            <person name="Thomas B.C."/>
            <person name="Singh A."/>
            <person name="Wilkins M.J."/>
            <person name="Karaoz U."/>
            <person name="Brodie E.L."/>
            <person name="Williams K.H."/>
            <person name="Hubbard S.S."/>
            <person name="Banfield J.F."/>
        </authorList>
    </citation>
    <scope>NUCLEOTIDE SEQUENCE [LARGE SCALE GENOMIC DNA]</scope>
</reference>
<evidence type="ECO:0000313" key="3">
    <source>
        <dbReference type="Proteomes" id="UP000178517"/>
    </source>
</evidence>
<keyword evidence="1" id="KW-1133">Transmembrane helix</keyword>
<gene>
    <name evidence="2" type="ORF">A3A04_02325</name>
</gene>
<protein>
    <recommendedName>
        <fullName evidence="4">Type 4 fimbrial biogenesis protein PilX N-terminal domain-containing protein</fullName>
    </recommendedName>
</protein>
<organism evidence="2 3">
    <name type="scientific">Candidatus Harrisonbacteria bacterium RIFCSPLOWO2_01_FULL_40_28</name>
    <dbReference type="NCBI Taxonomy" id="1798406"/>
    <lineage>
        <taxon>Bacteria</taxon>
        <taxon>Candidatus Harrisoniibacteriota</taxon>
    </lineage>
</organism>
<sequence>MNHQRNSTIKGQLLIESFVAISIAVVGLLGIITLLSRSLSLNRLIANQYIANHLAAEGVEIIKNSIDANIMRGFPWNQGLSDGAYEVAGTHTADSVFINYRGGGTSCDGVASGRQLSFNDTYRTYVYGVADSLVPFKRCVEVRSIVASSTDTVEELAVSSRVFWSDLGGAEFDIVVEDHFLNWR</sequence>
<keyword evidence="1" id="KW-0812">Transmembrane</keyword>
<name>A0A1G1ZNN2_9BACT</name>
<feature type="transmembrane region" description="Helical" evidence="1">
    <location>
        <begin position="12"/>
        <end position="35"/>
    </location>
</feature>